<dbReference type="EMBL" id="RCNU01000002">
    <property type="protein sequence ID" value="RWQ98735.1"/>
    <property type="molecule type" value="Genomic_DNA"/>
</dbReference>
<dbReference type="AlphaFoldDB" id="A0A443I401"/>
<keyword evidence="3" id="KW-1185">Reference proteome</keyword>
<reference evidence="2 3" key="1">
    <citation type="journal article" date="2018" name="Front. Microbiol.">
        <title>Genomic and genetic insights into a cosmopolitan fungus, Paecilomyces variotii (Eurotiales).</title>
        <authorList>
            <person name="Urquhart A.S."/>
            <person name="Mondo S.J."/>
            <person name="Makela M.R."/>
            <person name="Hane J.K."/>
            <person name="Wiebenga A."/>
            <person name="He G."/>
            <person name="Mihaltcheva S."/>
            <person name="Pangilinan J."/>
            <person name="Lipzen A."/>
            <person name="Barry K."/>
            <person name="de Vries R.P."/>
            <person name="Grigoriev I.V."/>
            <person name="Idnurm A."/>
        </authorList>
    </citation>
    <scope>NUCLEOTIDE SEQUENCE [LARGE SCALE GENOMIC DNA]</scope>
    <source>
        <strain evidence="2 3">CBS 101075</strain>
    </source>
</reference>
<accession>A0A443I401</accession>
<name>A0A443I401_BYSSP</name>
<dbReference type="VEuPathDB" id="FungiDB:C8Q69DRAFT_459982"/>
<evidence type="ECO:0000256" key="1">
    <source>
        <dbReference type="SAM" id="SignalP"/>
    </source>
</evidence>
<evidence type="ECO:0000313" key="3">
    <source>
        <dbReference type="Proteomes" id="UP000283841"/>
    </source>
</evidence>
<proteinExistence type="predicted"/>
<evidence type="ECO:0000313" key="2">
    <source>
        <dbReference type="EMBL" id="RWQ98735.1"/>
    </source>
</evidence>
<dbReference type="PANTHER" id="PTHR38123">
    <property type="entry name" value="CELL WALL SERINE-THREONINE-RICH GALACTOMANNOPROTEIN MP1 (AFU_ORTHOLOGUE AFUA_4G03240)"/>
    <property type="match status" value="1"/>
</dbReference>
<sequence length="180" mass="19191">MMFTKHIMMVLTVTSLALSSPLARRSTGETVIGDLSNVSRDFSAIENAMQLFNGSSASAAHVPVAVTSLEGHLQATANNTAHSPMFSPSESVTITNAWDELKSAYSDSLEGAIRKKAQFQKLGMANAMVNNFNVVRADTNKVSNELKKKVGLLDIPVITLATSQMDGALQAAIEAYASKN</sequence>
<dbReference type="PANTHER" id="PTHR38123:SF1">
    <property type="entry name" value="HYDROPHOBIC SURFACE BINDING PROTEIN"/>
    <property type="match status" value="1"/>
</dbReference>
<dbReference type="GeneID" id="39599394"/>
<keyword evidence="1" id="KW-0732">Signal</keyword>
<feature type="signal peptide" evidence="1">
    <location>
        <begin position="1"/>
        <end position="19"/>
    </location>
</feature>
<dbReference type="Proteomes" id="UP000283841">
    <property type="component" value="Unassembled WGS sequence"/>
</dbReference>
<dbReference type="RefSeq" id="XP_028488380.1">
    <property type="nucleotide sequence ID" value="XM_028630117.1"/>
</dbReference>
<dbReference type="Pfam" id="PF12296">
    <property type="entry name" value="HsbA"/>
    <property type="match status" value="1"/>
</dbReference>
<dbReference type="GO" id="GO:0005576">
    <property type="term" value="C:extracellular region"/>
    <property type="evidence" value="ECO:0007669"/>
    <property type="project" value="TreeGrafter"/>
</dbReference>
<feature type="chain" id="PRO_5019028061" description="Hydrophobic surface binding protein A-domain-containing protein" evidence="1">
    <location>
        <begin position="20"/>
        <end position="180"/>
    </location>
</feature>
<comment type="caution">
    <text evidence="2">The sequence shown here is derived from an EMBL/GenBank/DDBJ whole genome shotgun (WGS) entry which is preliminary data.</text>
</comment>
<organism evidence="2 3">
    <name type="scientific">Byssochlamys spectabilis</name>
    <name type="common">Paecilomyces variotii</name>
    <dbReference type="NCBI Taxonomy" id="264951"/>
    <lineage>
        <taxon>Eukaryota</taxon>
        <taxon>Fungi</taxon>
        <taxon>Dikarya</taxon>
        <taxon>Ascomycota</taxon>
        <taxon>Pezizomycotina</taxon>
        <taxon>Eurotiomycetes</taxon>
        <taxon>Eurotiomycetidae</taxon>
        <taxon>Eurotiales</taxon>
        <taxon>Thermoascaceae</taxon>
        <taxon>Paecilomyces</taxon>
    </lineage>
</organism>
<evidence type="ECO:0008006" key="4">
    <source>
        <dbReference type="Google" id="ProtNLM"/>
    </source>
</evidence>
<dbReference type="InterPro" id="IPR021054">
    <property type="entry name" value="Cell_wall_mannoprotein_1"/>
</dbReference>
<protein>
    <recommendedName>
        <fullName evidence="4">Hydrophobic surface binding protein A-domain-containing protein</fullName>
    </recommendedName>
</protein>
<dbReference type="Gene3D" id="1.20.1280.140">
    <property type="match status" value="1"/>
</dbReference>
<gene>
    <name evidence="2" type="ORF">C8Q69DRAFT_459982</name>
</gene>